<sequence>MHTSPRLKRICALFLTTSGVSSCLPQQHNTTQVKFLLLPATTTQHNTSQNSFPKHNFLVYLAVKHSFLSIPVSFHLHSPNTSGSAHSINTLIKQYAQLLALQHSSFLIYCPQTSLSCISLCQILCPSQHKCRMIHTATSAVQVWPQHACLLACQLQQCMAVVVVCIATLRRLLSIQLHQRFRCLLEQ</sequence>
<dbReference type="Proteomes" id="UP000324222">
    <property type="component" value="Unassembled WGS sequence"/>
</dbReference>
<dbReference type="PROSITE" id="PS51257">
    <property type="entry name" value="PROKAR_LIPOPROTEIN"/>
    <property type="match status" value="1"/>
</dbReference>
<gene>
    <name evidence="2" type="ORF">E2C01_030871</name>
</gene>
<evidence type="ECO:0000313" key="3">
    <source>
        <dbReference type="Proteomes" id="UP000324222"/>
    </source>
</evidence>
<keyword evidence="3" id="KW-1185">Reference proteome</keyword>
<evidence type="ECO:0000256" key="1">
    <source>
        <dbReference type="SAM" id="SignalP"/>
    </source>
</evidence>
<organism evidence="2 3">
    <name type="scientific">Portunus trituberculatus</name>
    <name type="common">Swimming crab</name>
    <name type="synonym">Neptunus trituberculatus</name>
    <dbReference type="NCBI Taxonomy" id="210409"/>
    <lineage>
        <taxon>Eukaryota</taxon>
        <taxon>Metazoa</taxon>
        <taxon>Ecdysozoa</taxon>
        <taxon>Arthropoda</taxon>
        <taxon>Crustacea</taxon>
        <taxon>Multicrustacea</taxon>
        <taxon>Malacostraca</taxon>
        <taxon>Eumalacostraca</taxon>
        <taxon>Eucarida</taxon>
        <taxon>Decapoda</taxon>
        <taxon>Pleocyemata</taxon>
        <taxon>Brachyura</taxon>
        <taxon>Eubrachyura</taxon>
        <taxon>Portunoidea</taxon>
        <taxon>Portunidae</taxon>
        <taxon>Portuninae</taxon>
        <taxon>Portunus</taxon>
    </lineage>
</organism>
<proteinExistence type="predicted"/>
<accession>A0A5B7EW28</accession>
<dbReference type="AlphaFoldDB" id="A0A5B7EW28"/>
<evidence type="ECO:0000313" key="2">
    <source>
        <dbReference type="EMBL" id="MPC37396.1"/>
    </source>
</evidence>
<comment type="caution">
    <text evidence="2">The sequence shown here is derived from an EMBL/GenBank/DDBJ whole genome shotgun (WGS) entry which is preliminary data.</text>
</comment>
<keyword evidence="1" id="KW-0732">Signal</keyword>
<name>A0A5B7EW28_PORTR</name>
<feature type="chain" id="PRO_5022665612" description="Secreted protein" evidence="1">
    <location>
        <begin position="23"/>
        <end position="187"/>
    </location>
</feature>
<reference evidence="2 3" key="1">
    <citation type="submission" date="2019-05" db="EMBL/GenBank/DDBJ databases">
        <title>Another draft genome of Portunus trituberculatus and its Hox gene families provides insights of decapod evolution.</title>
        <authorList>
            <person name="Jeong J.-H."/>
            <person name="Song I."/>
            <person name="Kim S."/>
            <person name="Choi T."/>
            <person name="Kim D."/>
            <person name="Ryu S."/>
            <person name="Kim W."/>
        </authorList>
    </citation>
    <scope>NUCLEOTIDE SEQUENCE [LARGE SCALE GENOMIC DNA]</scope>
    <source>
        <tissue evidence="2">Muscle</tissue>
    </source>
</reference>
<evidence type="ECO:0008006" key="4">
    <source>
        <dbReference type="Google" id="ProtNLM"/>
    </source>
</evidence>
<feature type="signal peptide" evidence="1">
    <location>
        <begin position="1"/>
        <end position="22"/>
    </location>
</feature>
<protein>
    <recommendedName>
        <fullName evidence="4">Secreted protein</fullName>
    </recommendedName>
</protein>
<dbReference type="EMBL" id="VSRR010003772">
    <property type="protein sequence ID" value="MPC37396.1"/>
    <property type="molecule type" value="Genomic_DNA"/>
</dbReference>